<evidence type="ECO:0000313" key="3">
    <source>
        <dbReference type="EMBL" id="KPL91752.1"/>
    </source>
</evidence>
<dbReference type="AlphaFoldDB" id="A0A0P6YDX2"/>
<evidence type="ECO:0000259" key="2">
    <source>
        <dbReference type="Pfam" id="PF13485"/>
    </source>
</evidence>
<dbReference type="Pfam" id="PF13485">
    <property type="entry name" value="Peptidase_MA_2"/>
    <property type="match status" value="1"/>
</dbReference>
<keyword evidence="4" id="KW-1185">Reference proteome</keyword>
<dbReference type="EMBL" id="LGCM01000002">
    <property type="protein sequence ID" value="KPL91752.1"/>
    <property type="molecule type" value="Genomic_DNA"/>
</dbReference>
<evidence type="ECO:0000256" key="1">
    <source>
        <dbReference type="SAM" id="Phobius"/>
    </source>
</evidence>
<dbReference type="Proteomes" id="UP000050501">
    <property type="component" value="Unassembled WGS sequence"/>
</dbReference>
<feature type="transmembrane region" description="Helical" evidence="1">
    <location>
        <begin position="367"/>
        <end position="386"/>
    </location>
</feature>
<dbReference type="STRING" id="229921.ADN01_00180"/>
<organism evidence="3 4">
    <name type="scientific">Levilinea saccharolytica</name>
    <dbReference type="NCBI Taxonomy" id="229921"/>
    <lineage>
        <taxon>Bacteria</taxon>
        <taxon>Bacillati</taxon>
        <taxon>Chloroflexota</taxon>
        <taxon>Anaerolineae</taxon>
        <taxon>Anaerolineales</taxon>
        <taxon>Anaerolineaceae</taxon>
        <taxon>Levilinea</taxon>
    </lineage>
</organism>
<evidence type="ECO:0000313" key="4">
    <source>
        <dbReference type="Proteomes" id="UP000050501"/>
    </source>
</evidence>
<protein>
    <recommendedName>
        <fullName evidence="2">Peptidase MA-like domain-containing protein</fullName>
    </recommendedName>
</protein>
<dbReference type="InterPro" id="IPR039568">
    <property type="entry name" value="Peptidase_MA-like_dom"/>
</dbReference>
<name>A0A0P6YDX2_9CHLR</name>
<keyword evidence="1" id="KW-1133">Transmembrane helix</keyword>
<accession>A0A0P6YDX2</accession>
<gene>
    <name evidence="3" type="ORF">ADN01_00180</name>
</gene>
<feature type="domain" description="Peptidase MA-like" evidence="2">
    <location>
        <begin position="162"/>
        <end position="349"/>
    </location>
</feature>
<keyword evidence="1" id="KW-0812">Transmembrane</keyword>
<proteinExistence type="predicted"/>
<sequence length="393" mass="43428">MLLVSWLGGWLLSAPVGDVRPAPVIENPSVSFQFGEQAVFEAEIRPAEGLDSVFLFIQPEGSAARSERVPVVKGAARMEYDLREHPLRPFVRITYWFEGQSADGARVESPRKVFDYVDNRFTWQSRSQGVFEALWIEGDVDYGQTILDVAAAGEEALRTRIPGVSLPAPVRIFVYTEASELQNALRLSQQSWVAGHASADLGVILISSPSGPQQRLELERQIPHELAHILEYARLGDAYNRTPVWLLEGIASVAETYPNAEYARVLEDAARSGKLLPLRGLCSAFPREASRAFLAYAQSESFTRYLYQKYGVTRVNGLLGAYRDGVGCEEGFLSTMGVTLQQAEARWQEESLGVNAGRVALRNLSPYLLVLAFILVPPAAVGLSALRKSRKRA</sequence>
<comment type="caution">
    <text evidence="3">The sequence shown here is derived from an EMBL/GenBank/DDBJ whole genome shotgun (WGS) entry which is preliminary data.</text>
</comment>
<keyword evidence="1" id="KW-0472">Membrane</keyword>
<reference evidence="3 4" key="1">
    <citation type="submission" date="2015-07" db="EMBL/GenBank/DDBJ databases">
        <title>Genome sequence of Levilinea saccharolytica DSM 16555.</title>
        <authorList>
            <person name="Hemp J."/>
            <person name="Ward L.M."/>
            <person name="Pace L.A."/>
            <person name="Fischer W.W."/>
        </authorList>
    </citation>
    <scope>NUCLEOTIDE SEQUENCE [LARGE SCALE GENOMIC DNA]</scope>
    <source>
        <strain evidence="3 4">KIBI-1</strain>
    </source>
</reference>